<dbReference type="InterPro" id="IPR036397">
    <property type="entry name" value="RNaseH_sf"/>
</dbReference>
<reference evidence="8" key="1">
    <citation type="journal article" date="2007" name="PLoS ONE">
        <title>The first genome sequence of an elite grapevine cultivar (Pinot noir Vitis vinifera L.): coping with a highly heterozygous genome.</title>
        <authorList>
            <person name="Velasco R."/>
            <person name="Zharkikh A."/>
            <person name="Troggio M."/>
            <person name="Cartwright D.A."/>
            <person name="Cestaro A."/>
            <person name="Pruss D."/>
            <person name="Pindo M."/>
            <person name="FitzGerald L.M."/>
            <person name="Vezzulli S."/>
            <person name="Reid J."/>
            <person name="Malacarne G."/>
            <person name="Iliev D."/>
            <person name="Coppola G."/>
            <person name="Wardell B."/>
            <person name="Micheletti D."/>
            <person name="Macalma T."/>
            <person name="Facci M."/>
            <person name="Mitchell J.T."/>
            <person name="Perazzolli M."/>
            <person name="Eldredge G."/>
            <person name="Gatto P."/>
            <person name="Oyzerski R."/>
            <person name="Moretto M."/>
            <person name="Gutin N."/>
            <person name="Stefanini M."/>
            <person name="Chen Y."/>
            <person name="Segala C."/>
            <person name="Davenport C."/>
            <person name="Dematte L."/>
            <person name="Mraz A."/>
            <person name="Battilana J."/>
            <person name="Stormo K."/>
            <person name="Costa F."/>
            <person name="Tao Q."/>
            <person name="Si-Ammour A."/>
            <person name="Harkins T."/>
            <person name="Lackey A."/>
            <person name="Perbost C."/>
            <person name="Taillon B."/>
            <person name="Stella A."/>
            <person name="Solovyev V."/>
            <person name="Fawcett J.A."/>
            <person name="Sterck L."/>
            <person name="Vandepoele K."/>
            <person name="Grando S.M."/>
            <person name="Toppo S."/>
            <person name="Moser C."/>
            <person name="Lanchbury J."/>
            <person name="Bogden R."/>
            <person name="Skolnick M."/>
            <person name="Sgaramella V."/>
            <person name="Bhatnagar S.K."/>
            <person name="Fontana P."/>
            <person name="Gutin A."/>
            <person name="Van de Peer Y."/>
            <person name="Salamini F."/>
            <person name="Viola R."/>
        </authorList>
    </citation>
    <scope>NUCLEOTIDE SEQUENCE</scope>
</reference>
<dbReference type="Pfam" id="PF00078">
    <property type="entry name" value="RVT_1"/>
    <property type="match status" value="1"/>
</dbReference>
<keyword evidence="4" id="KW-0255">Endonuclease</keyword>
<dbReference type="GO" id="GO:0003676">
    <property type="term" value="F:nucleic acid binding"/>
    <property type="evidence" value="ECO:0007669"/>
    <property type="project" value="InterPro"/>
</dbReference>
<dbReference type="Gene3D" id="3.30.420.10">
    <property type="entry name" value="Ribonuclease H-like superfamily/Ribonuclease H"/>
    <property type="match status" value="1"/>
</dbReference>
<dbReference type="PROSITE" id="PS50994">
    <property type="entry name" value="INTEGRASE"/>
    <property type="match status" value="1"/>
</dbReference>
<accession>A5BHV1</accession>
<dbReference type="CDD" id="cd09274">
    <property type="entry name" value="RNase_HI_RT_Ty3"/>
    <property type="match status" value="1"/>
</dbReference>
<evidence type="ECO:0000256" key="2">
    <source>
        <dbReference type="ARBA" id="ARBA00022695"/>
    </source>
</evidence>
<dbReference type="EMBL" id="AM459967">
    <property type="protein sequence ID" value="CAN63523.1"/>
    <property type="molecule type" value="Genomic_DNA"/>
</dbReference>
<dbReference type="PANTHER" id="PTHR47266">
    <property type="entry name" value="ENDONUCLEASE-RELATED"/>
    <property type="match status" value="1"/>
</dbReference>
<dbReference type="GO" id="GO:0004519">
    <property type="term" value="F:endonuclease activity"/>
    <property type="evidence" value="ECO:0007669"/>
    <property type="project" value="UniProtKB-KW"/>
</dbReference>
<keyword evidence="2" id="KW-0548">Nucleotidyltransferase</keyword>
<dbReference type="SUPFAM" id="SSF56672">
    <property type="entry name" value="DNA/RNA polymerases"/>
    <property type="match status" value="1"/>
</dbReference>
<dbReference type="Pfam" id="PF17917">
    <property type="entry name" value="RT_RNaseH"/>
    <property type="match status" value="1"/>
</dbReference>
<protein>
    <recommendedName>
        <fullName evidence="7">Integrase catalytic domain-containing protein</fullName>
    </recommendedName>
</protein>
<dbReference type="InterPro" id="IPR043128">
    <property type="entry name" value="Rev_trsase/Diguanyl_cyclase"/>
</dbReference>
<dbReference type="GO" id="GO:0015074">
    <property type="term" value="P:DNA integration"/>
    <property type="evidence" value="ECO:0007669"/>
    <property type="project" value="InterPro"/>
</dbReference>
<dbReference type="GO" id="GO:0003964">
    <property type="term" value="F:RNA-directed DNA polymerase activity"/>
    <property type="evidence" value="ECO:0007669"/>
    <property type="project" value="UniProtKB-KW"/>
</dbReference>
<evidence type="ECO:0000256" key="6">
    <source>
        <dbReference type="ARBA" id="ARBA00022918"/>
    </source>
</evidence>
<evidence type="ECO:0000256" key="4">
    <source>
        <dbReference type="ARBA" id="ARBA00022759"/>
    </source>
</evidence>
<dbReference type="InterPro" id="IPR041373">
    <property type="entry name" value="RT_RNaseH"/>
</dbReference>
<feature type="domain" description="Integrase catalytic" evidence="7">
    <location>
        <begin position="302"/>
        <end position="394"/>
    </location>
</feature>
<name>A5BHV1_VITVI</name>
<dbReference type="AlphaFoldDB" id="A5BHV1"/>
<sequence>MPFGLCNAPATFQRCMLSIFSDMVEQILEVFMDDITIYGGTFEECLVNLEAVLKICIEKDLVLNWEKCHFMLRMLSLSRMRDVKRVFDQLKQFLTTAPIKELLVVVFALDKFRAYLVGSFIIVFTDHSTLKYLLTKQDAKARLIRWILLLQEFDLQIKDKKGVENVVADHLSRLAIAHNSHVLPINDDFPEESLMLLEKAPWYAHIANYLVTGEVPSEWKAQDRKHFFANIHAYYWEEPFLFKSCDKCQRLGKLTKRNQMPMNPILIVDLFDVWGIDFMGPFPMSFGNSYILVGVDYVSKWAIINDRGTHFCNKPFEALLAKYGVKHNVATPYHPQTSEQVELANREIKNILMKVVITSRKDWFIKLHDSLWAYRTAYKTILGMSPYRLVYGKACHLPVEVEYKAWWAIKGLNMDLIKAGAKRCLDLNEMDELRNDAYINSKVAKQRMKKWHDQLISNKELRKGQRVLLYDSRLHIFPGKLKSRWIGPFIIDQVHLNGVVELLNSNGIDTFRVNGHRLKPFIESFKPENEEINLLEPQKA</sequence>
<dbReference type="InterPro" id="IPR012337">
    <property type="entry name" value="RNaseH-like_sf"/>
</dbReference>
<evidence type="ECO:0000256" key="5">
    <source>
        <dbReference type="ARBA" id="ARBA00022801"/>
    </source>
</evidence>
<dbReference type="SUPFAM" id="SSF53098">
    <property type="entry name" value="Ribonuclease H-like"/>
    <property type="match status" value="1"/>
</dbReference>
<keyword evidence="1" id="KW-0808">Transferase</keyword>
<organism evidence="8">
    <name type="scientific">Vitis vinifera</name>
    <name type="common">Grape</name>
    <dbReference type="NCBI Taxonomy" id="29760"/>
    <lineage>
        <taxon>Eukaryota</taxon>
        <taxon>Viridiplantae</taxon>
        <taxon>Streptophyta</taxon>
        <taxon>Embryophyta</taxon>
        <taxon>Tracheophyta</taxon>
        <taxon>Spermatophyta</taxon>
        <taxon>Magnoliopsida</taxon>
        <taxon>eudicotyledons</taxon>
        <taxon>Gunneridae</taxon>
        <taxon>Pentapetalae</taxon>
        <taxon>rosids</taxon>
        <taxon>Vitales</taxon>
        <taxon>Vitaceae</taxon>
        <taxon>Viteae</taxon>
        <taxon>Vitis</taxon>
    </lineage>
</organism>
<proteinExistence type="predicted"/>
<dbReference type="CDD" id="cd01647">
    <property type="entry name" value="RT_LTR"/>
    <property type="match status" value="1"/>
</dbReference>
<dbReference type="GO" id="GO:0016787">
    <property type="term" value="F:hydrolase activity"/>
    <property type="evidence" value="ECO:0007669"/>
    <property type="project" value="UniProtKB-KW"/>
</dbReference>
<evidence type="ECO:0000313" key="8">
    <source>
        <dbReference type="EMBL" id="CAN63523.1"/>
    </source>
</evidence>
<keyword evidence="5" id="KW-0378">Hydrolase</keyword>
<dbReference type="InterPro" id="IPR052160">
    <property type="entry name" value="Gypsy_RT_Integrase-like"/>
</dbReference>
<dbReference type="Gene3D" id="3.30.70.270">
    <property type="match status" value="1"/>
</dbReference>
<evidence type="ECO:0000256" key="3">
    <source>
        <dbReference type="ARBA" id="ARBA00022722"/>
    </source>
</evidence>
<keyword evidence="6" id="KW-0695">RNA-directed DNA polymerase</keyword>
<evidence type="ECO:0000256" key="1">
    <source>
        <dbReference type="ARBA" id="ARBA00022679"/>
    </source>
</evidence>
<gene>
    <name evidence="8" type="ORF">VITISV_033049</name>
</gene>
<dbReference type="InterPro" id="IPR043502">
    <property type="entry name" value="DNA/RNA_pol_sf"/>
</dbReference>
<dbReference type="InterPro" id="IPR001584">
    <property type="entry name" value="Integrase_cat-core"/>
</dbReference>
<evidence type="ECO:0000259" key="7">
    <source>
        <dbReference type="PROSITE" id="PS50994"/>
    </source>
</evidence>
<keyword evidence="3" id="KW-0540">Nuclease</keyword>
<dbReference type="InterPro" id="IPR000477">
    <property type="entry name" value="RT_dom"/>
</dbReference>